<dbReference type="PRINTS" id="PR00412">
    <property type="entry name" value="EPOXHYDRLASE"/>
</dbReference>
<dbReference type="GO" id="GO:0006212">
    <property type="term" value="P:uracil catabolic process"/>
    <property type="evidence" value="ECO:0007669"/>
    <property type="project" value="UniProtKB-UniRule"/>
</dbReference>
<dbReference type="Proteomes" id="UP000464787">
    <property type="component" value="Chromosome"/>
</dbReference>
<gene>
    <name evidence="2 4" type="primary">rutD</name>
    <name evidence="4" type="ORF">GT347_11535</name>
</gene>
<evidence type="ECO:0000259" key="3">
    <source>
        <dbReference type="Pfam" id="PF00561"/>
    </source>
</evidence>
<feature type="domain" description="AB hydrolase-1" evidence="3">
    <location>
        <begin position="20"/>
        <end position="248"/>
    </location>
</feature>
<dbReference type="PANTHER" id="PTHR43798">
    <property type="entry name" value="MONOACYLGLYCEROL LIPASE"/>
    <property type="match status" value="1"/>
</dbReference>
<keyword evidence="1 2" id="KW-0378">Hydrolase</keyword>
<dbReference type="InterPro" id="IPR000639">
    <property type="entry name" value="Epox_hydrolase-like"/>
</dbReference>
<evidence type="ECO:0000256" key="2">
    <source>
        <dbReference type="HAMAP-Rule" id="MF_00832"/>
    </source>
</evidence>
<dbReference type="Gene3D" id="3.40.50.1820">
    <property type="entry name" value="alpha/beta hydrolase"/>
    <property type="match status" value="1"/>
</dbReference>
<evidence type="ECO:0000256" key="1">
    <source>
        <dbReference type="ARBA" id="ARBA00022801"/>
    </source>
</evidence>
<organism evidence="4 5">
    <name type="scientific">Xylophilus rhododendri</name>
    <dbReference type="NCBI Taxonomy" id="2697032"/>
    <lineage>
        <taxon>Bacteria</taxon>
        <taxon>Pseudomonadati</taxon>
        <taxon>Pseudomonadota</taxon>
        <taxon>Betaproteobacteria</taxon>
        <taxon>Burkholderiales</taxon>
        <taxon>Xylophilus</taxon>
    </lineage>
</organism>
<dbReference type="GO" id="GO:0016020">
    <property type="term" value="C:membrane"/>
    <property type="evidence" value="ECO:0007669"/>
    <property type="project" value="TreeGrafter"/>
</dbReference>
<dbReference type="EC" id="3.5.1.-" evidence="2"/>
<dbReference type="NCBIfam" id="TIGR03611">
    <property type="entry name" value="RutD"/>
    <property type="match status" value="1"/>
</dbReference>
<dbReference type="InterPro" id="IPR029058">
    <property type="entry name" value="AB_hydrolase_fold"/>
</dbReference>
<dbReference type="PANTHER" id="PTHR43798:SF33">
    <property type="entry name" value="HYDROLASE, PUTATIVE (AFU_ORTHOLOGUE AFUA_2G14860)-RELATED"/>
    <property type="match status" value="1"/>
</dbReference>
<sequence>MAAPSPLYHEVHGQGRPGAPSVLLSSGLGGSAHYWKPQVAALVDAGWRVVAYDQRGTGRSPATLGTGYTIADMAADVAEVMDASGTESCHLVGHALGGLVGLQLALDAPQRIASLVLINAWSAPNAHSARCFDARLELLRASGVEAYVQAQPLFLYPADWSLENAALVEAEVAHAIAHFPGADNMRARIAALRAFDVDARLGEIQAPVLVSASRDDLLVPWTRSQRLADGLPNATLDLLRHGAHAHNIVEAEAFNQTLLAFLARQPAGAAHVLSA</sequence>
<evidence type="ECO:0000313" key="4">
    <source>
        <dbReference type="EMBL" id="QHI98571.1"/>
    </source>
</evidence>
<dbReference type="GO" id="GO:0016811">
    <property type="term" value="F:hydrolase activity, acting on carbon-nitrogen (but not peptide) bonds, in linear amides"/>
    <property type="evidence" value="ECO:0007669"/>
    <property type="project" value="InterPro"/>
</dbReference>
<dbReference type="KEGG" id="xyk:GT347_11535"/>
<comment type="similarity">
    <text evidence="2">Belongs to the AB hydrolase superfamily. Hydrolase RutD family.</text>
</comment>
<comment type="catalytic activity">
    <reaction evidence="2">
        <text>carbamate + 2 H(+) = NH4(+) + CO2</text>
        <dbReference type="Rhea" id="RHEA:15649"/>
        <dbReference type="ChEBI" id="CHEBI:13941"/>
        <dbReference type="ChEBI" id="CHEBI:15378"/>
        <dbReference type="ChEBI" id="CHEBI:16526"/>
        <dbReference type="ChEBI" id="CHEBI:28938"/>
    </reaction>
</comment>
<evidence type="ECO:0000313" key="5">
    <source>
        <dbReference type="Proteomes" id="UP000464787"/>
    </source>
</evidence>
<dbReference type="RefSeq" id="WP_160552088.1">
    <property type="nucleotide sequence ID" value="NZ_CP047650.1"/>
</dbReference>
<keyword evidence="5" id="KW-1185">Reference proteome</keyword>
<comment type="function">
    <text evidence="2">Involved in pyrimidine catabolism. May facilitate the hydrolysis of carbamate, a reaction that can also occur spontaneously.</text>
</comment>
<reference evidence="4 5" key="1">
    <citation type="submission" date="2020-01" db="EMBL/GenBank/DDBJ databases">
        <title>Genome sequencing of strain KACC 21265.</title>
        <authorList>
            <person name="Heo J."/>
            <person name="Kim S.-J."/>
            <person name="Kim J.-S."/>
            <person name="Hong S.-B."/>
            <person name="Kwon S.-W."/>
        </authorList>
    </citation>
    <scope>NUCLEOTIDE SEQUENCE [LARGE SCALE GENOMIC DNA]</scope>
    <source>
        <strain evidence="4 5">KACC 21265</strain>
    </source>
</reference>
<accession>A0A857J6D1</accession>
<dbReference type="AlphaFoldDB" id="A0A857J6D1"/>
<dbReference type="SUPFAM" id="SSF53474">
    <property type="entry name" value="alpha/beta-Hydrolases"/>
    <property type="match status" value="1"/>
</dbReference>
<dbReference type="EMBL" id="CP047650">
    <property type="protein sequence ID" value="QHI98571.1"/>
    <property type="molecule type" value="Genomic_DNA"/>
</dbReference>
<dbReference type="HAMAP" id="MF_00832">
    <property type="entry name" value="RutD"/>
    <property type="match status" value="1"/>
</dbReference>
<protein>
    <recommendedName>
        <fullName evidence="2">Putative carbamate hydrolase RutD</fullName>
        <ecNumber evidence="2">3.5.1.-</ecNumber>
    </recommendedName>
    <alternativeName>
        <fullName evidence="2">Aminohydrolase</fullName>
    </alternativeName>
</protein>
<name>A0A857J6D1_9BURK</name>
<dbReference type="GO" id="GO:0019740">
    <property type="term" value="P:nitrogen utilization"/>
    <property type="evidence" value="ECO:0007669"/>
    <property type="project" value="UniProtKB-UniRule"/>
</dbReference>
<dbReference type="PRINTS" id="PR00111">
    <property type="entry name" value="ABHYDROLASE"/>
</dbReference>
<dbReference type="InterPro" id="IPR050266">
    <property type="entry name" value="AB_hydrolase_sf"/>
</dbReference>
<dbReference type="Pfam" id="PF00561">
    <property type="entry name" value="Abhydrolase_1"/>
    <property type="match status" value="1"/>
</dbReference>
<dbReference type="InterPro" id="IPR000073">
    <property type="entry name" value="AB_hydrolase_1"/>
</dbReference>
<proteinExistence type="inferred from homology"/>
<dbReference type="InterPro" id="IPR019913">
    <property type="entry name" value="Pyrimidine_utilisation_RutD"/>
</dbReference>